<dbReference type="EMBL" id="AXZF01000057">
    <property type="protein sequence ID" value="ERT68554.1"/>
    <property type="molecule type" value="Genomic_DNA"/>
</dbReference>
<protein>
    <recommendedName>
        <fullName evidence="3">Lipoprotein</fullName>
    </recommendedName>
</protein>
<dbReference type="HOGENOM" id="CLU_1445249_0_0_0"/>
<proteinExistence type="predicted"/>
<evidence type="ECO:0008006" key="3">
    <source>
        <dbReference type="Google" id="ProtNLM"/>
    </source>
</evidence>
<name>U7VBM2_9FUSO</name>
<dbReference type="Proteomes" id="UP000017081">
    <property type="component" value="Unassembled WGS sequence"/>
</dbReference>
<sequence length="187" mass="20747">MKKLLLLITIFISIFIVGCSSTQPTRVATGVQIERVSEELDVQLISTAKLFENTYIGISKEGGITLNVTNKTDDVILINLSHSSMTLHGISMEPNTSRVVSGNDRIKNLGEASSNLILPPKGSMRITLYPSDLMDPQYNGYGTLLGFKITPAFKSYNKIKLLLAYYVEEGKEMNLAKNKYFIANYTL</sequence>
<gene>
    <name evidence="1" type="ORF">HMPREF0202_01547</name>
</gene>
<comment type="caution">
    <text evidence="1">The sequence shown here is derived from an EMBL/GenBank/DDBJ whole genome shotgun (WGS) entry which is preliminary data.</text>
</comment>
<dbReference type="STRING" id="1319815.HMPREF0202_01547"/>
<accession>U7VBM2</accession>
<organism evidence="1 2">
    <name type="scientific">Cetobacterium somerae ATCC BAA-474</name>
    <dbReference type="NCBI Taxonomy" id="1319815"/>
    <lineage>
        <taxon>Bacteria</taxon>
        <taxon>Fusobacteriati</taxon>
        <taxon>Fusobacteriota</taxon>
        <taxon>Fusobacteriia</taxon>
        <taxon>Fusobacteriales</taxon>
        <taxon>Fusobacteriaceae</taxon>
        <taxon>Cetobacterium</taxon>
    </lineage>
</organism>
<evidence type="ECO:0000313" key="1">
    <source>
        <dbReference type="EMBL" id="ERT68554.1"/>
    </source>
</evidence>
<keyword evidence="2" id="KW-1185">Reference proteome</keyword>
<dbReference type="AlphaFoldDB" id="U7VBM2"/>
<dbReference type="RefSeq" id="WP_023051085.1">
    <property type="nucleotide sequence ID" value="NZ_CP173066.2"/>
</dbReference>
<dbReference type="PROSITE" id="PS51257">
    <property type="entry name" value="PROKAR_LIPOPROTEIN"/>
    <property type="match status" value="1"/>
</dbReference>
<reference evidence="1 2" key="1">
    <citation type="submission" date="2013-08" db="EMBL/GenBank/DDBJ databases">
        <authorList>
            <person name="Weinstock G."/>
            <person name="Sodergren E."/>
            <person name="Wylie T."/>
            <person name="Fulton L."/>
            <person name="Fulton R."/>
            <person name="Fronick C."/>
            <person name="O'Laughlin M."/>
            <person name="Godfrey J."/>
            <person name="Miner T."/>
            <person name="Herter B."/>
            <person name="Appelbaum E."/>
            <person name="Cordes M."/>
            <person name="Lek S."/>
            <person name="Wollam A."/>
            <person name="Pepin K.H."/>
            <person name="Palsikar V.B."/>
            <person name="Mitreva M."/>
            <person name="Wilson R.K."/>
        </authorList>
    </citation>
    <scope>NUCLEOTIDE SEQUENCE [LARGE SCALE GENOMIC DNA]</scope>
    <source>
        <strain evidence="1 2">ATCC BAA-474</strain>
    </source>
</reference>
<evidence type="ECO:0000313" key="2">
    <source>
        <dbReference type="Proteomes" id="UP000017081"/>
    </source>
</evidence>